<dbReference type="Proteomes" id="UP000179769">
    <property type="component" value="Unassembled WGS sequence"/>
</dbReference>
<dbReference type="InterPro" id="IPR055370">
    <property type="entry name" value="Lsr2_DNA-bd"/>
</dbReference>
<accession>A0A1S1PUE9</accession>
<feature type="region of interest" description="Disordered" evidence="3">
    <location>
        <begin position="76"/>
        <end position="104"/>
    </location>
</feature>
<dbReference type="Gene3D" id="3.40.50.300">
    <property type="entry name" value="P-loop containing nucleotide triphosphate hydrolases"/>
    <property type="match status" value="2"/>
</dbReference>
<feature type="domain" description="Lsr2 DNA-binding" evidence="5">
    <location>
        <begin position="1312"/>
        <end position="1347"/>
    </location>
</feature>
<evidence type="ECO:0000256" key="2">
    <source>
        <dbReference type="SAM" id="Coils"/>
    </source>
</evidence>
<evidence type="ECO:0000259" key="4">
    <source>
        <dbReference type="Pfam" id="PF13514"/>
    </source>
</evidence>
<dbReference type="InterPro" id="IPR038734">
    <property type="entry name" value="YhaN_AAA"/>
</dbReference>
<feature type="region of interest" description="Disordered" evidence="3">
    <location>
        <begin position="473"/>
        <end position="495"/>
    </location>
</feature>
<dbReference type="GO" id="GO:0016746">
    <property type="term" value="F:acyltransferase activity"/>
    <property type="evidence" value="ECO:0007669"/>
    <property type="project" value="InterPro"/>
</dbReference>
<keyword evidence="7" id="KW-1185">Reference proteome</keyword>
<keyword evidence="1" id="KW-0238">DNA-binding</keyword>
<dbReference type="Pfam" id="PF23359">
    <property type="entry name" value="Lsr2_DNA-bd"/>
    <property type="match status" value="1"/>
</dbReference>
<feature type="region of interest" description="Disordered" evidence="3">
    <location>
        <begin position="1282"/>
        <end position="1314"/>
    </location>
</feature>
<dbReference type="InterPro" id="IPR036625">
    <property type="entry name" value="E3-bd_dom_sf"/>
</dbReference>
<dbReference type="GO" id="GO:0003677">
    <property type="term" value="F:DNA binding"/>
    <property type="evidence" value="ECO:0007669"/>
    <property type="project" value="UniProtKB-KW"/>
</dbReference>
<dbReference type="Pfam" id="PF13514">
    <property type="entry name" value="AAA_27"/>
    <property type="match status" value="1"/>
</dbReference>
<dbReference type="Gene3D" id="4.10.320.10">
    <property type="entry name" value="E3-binding domain"/>
    <property type="match status" value="1"/>
</dbReference>
<sequence>MRVRALGLDRYGAFEDRRIEFGRGLTVVLGANEAGKSTTLDALSDLLWTFRGTRRSFQFGQGALSLTADLELPATHPAELPPLSQETGPARQAPPARVEVRRRNSGLQTVDDGAVFLPPWGSGGADARRRWRQAFGLSHAELRAGGASVFEGTGDLAELVFTARSGRAVRGLLDTLAAEMDSLYKAHRNNKSVRVRTALADYERLAEQAASAMTRAAHVDDARREQALRRRDAQAAAVATRAAADRRSRLERWVRAAPHARELVVLRERHAALLAAGVALTAEETALFDASVREAATAEADLDRLTADLLDRRAAREALTTDESVLADGEMITRLEQSRVARLGDGADARALENEAARHADSARALLLDLAGPGDPRTAAELLADLHVPRDLAVQLDALAVTVGELTDELRRAEDALAAARLRRDGTDQSPGHDPASISQLKAVLGAIAGEGSATALTRAAVDEAARAVRDRREALRRAGARDPDGPPPGMPGRDEIRLARDRLDAAEMALARREEELVGATRDLELTQSRVADADGRDLPDQATLDRARATREELWNLLVDAAGGLPPATDGRTPAPAVGGVPPVGGRLTPERARELLPVIAAGIARADEVADQLIRHADLAARRAQLHRDADLAHERATAALAATTAAAEAADQARAAWEGHWHEPGLAVPSRADADDVQRAVDEAHRAHAELLAAETRIARLGAQADTQRTALAQALAEVGLARVDADLDSLLTCAQTVLADDDLAQVRRADAAHFGRAVEEAERERDKRREELLGAEDDWDNLVRAAGLASVTDPRGWTERRGVLAQAVALHEQADRAARDAERAAGRHRAFAADVRELSARHGLLHRSRGQRPDTDTDASASAGAGAGSGAGSETGTGGERLAAGPVAPDRPGDEADELADLLDQLSARHQASIESRTRRAEIDQAVATLNTRVAAATLLRDSAVGRLDELRTQVVLAPGQQLADAADRGRDLAGITAAMTATEGLLRAAAPGDELEAVVGALAASTDEDLAADLTAARDEHERRTAAQTEAWTAVGTVERHLRDLESGAATGELHARAQESLALVAETAERYVIARIQYETLGRELESYERRHASPLLADAGRLLERLTEGRYVALRAIDRGDGARTLRVVRADEDELGPGELSEGTADQVFLALRLAAIDQLQRERTSRGEPTLPVVLDDVLMTFDDTRAEAALRVLAEISGRWQIILLTHHEHLTDLARAVGAQLRADGPGQADGALTPPGDAELVTISYLPGANVLTPTRDAEQIRTLATHVVPPDPGAGESGGAPALTVTAASGGGNGSAAAGRDSGRIRAWARQNGFEVGDRGRIPREILDAFADAHSV</sequence>
<evidence type="ECO:0000256" key="1">
    <source>
        <dbReference type="ARBA" id="ARBA00023125"/>
    </source>
</evidence>
<proteinExistence type="predicted"/>
<reference evidence="7" key="1">
    <citation type="submission" date="2016-07" db="EMBL/GenBank/DDBJ databases">
        <title>Frankia sp. NRRL B-16219 Genome sequencing.</title>
        <authorList>
            <person name="Ghodhbane-Gtari F."/>
            <person name="Swanson E."/>
            <person name="Gueddou A."/>
            <person name="Louati M."/>
            <person name="Nouioui I."/>
            <person name="Hezbri K."/>
            <person name="Abebe-Akele F."/>
            <person name="Simpson S."/>
            <person name="Morris K."/>
            <person name="Thomas K."/>
            <person name="Gtari M."/>
            <person name="Tisa L.S."/>
        </authorList>
    </citation>
    <scope>NUCLEOTIDE SEQUENCE [LARGE SCALE GENOMIC DNA]</scope>
    <source>
        <strain evidence="7">NRRL B-16219</strain>
    </source>
</reference>
<dbReference type="PANTHER" id="PTHR41259:SF1">
    <property type="entry name" value="DOUBLE-STRAND BREAK REPAIR RAD50 ATPASE, PUTATIVE-RELATED"/>
    <property type="match status" value="1"/>
</dbReference>
<evidence type="ECO:0000259" key="5">
    <source>
        <dbReference type="Pfam" id="PF23359"/>
    </source>
</evidence>
<dbReference type="EMBL" id="MAXA01000235">
    <property type="protein sequence ID" value="OHV24402.1"/>
    <property type="molecule type" value="Genomic_DNA"/>
</dbReference>
<feature type="coiled-coil region" evidence="2">
    <location>
        <begin position="396"/>
        <end position="423"/>
    </location>
</feature>
<comment type="caution">
    <text evidence="6">The sequence shown here is derived from an EMBL/GenBank/DDBJ whole genome shotgun (WGS) entry which is preliminary data.</text>
</comment>
<keyword evidence="2" id="KW-0175">Coiled coil</keyword>
<feature type="compositionally biased region" description="Gly residues" evidence="3">
    <location>
        <begin position="870"/>
        <end position="884"/>
    </location>
</feature>
<evidence type="ECO:0000256" key="3">
    <source>
        <dbReference type="SAM" id="MobiDB-lite"/>
    </source>
</evidence>
<feature type="domain" description="YhaN AAA" evidence="4">
    <location>
        <begin position="1"/>
        <end position="217"/>
    </location>
</feature>
<evidence type="ECO:0000313" key="7">
    <source>
        <dbReference type="Proteomes" id="UP000179769"/>
    </source>
</evidence>
<protein>
    <submittedName>
        <fullName evidence="6">Uncharacterized protein</fullName>
    </submittedName>
</protein>
<organism evidence="6 7">
    <name type="scientific">Parafrankia soli</name>
    <dbReference type="NCBI Taxonomy" id="2599596"/>
    <lineage>
        <taxon>Bacteria</taxon>
        <taxon>Bacillati</taxon>
        <taxon>Actinomycetota</taxon>
        <taxon>Actinomycetes</taxon>
        <taxon>Frankiales</taxon>
        <taxon>Frankiaceae</taxon>
        <taxon>Parafrankia</taxon>
    </lineage>
</organism>
<dbReference type="InterPro" id="IPR027417">
    <property type="entry name" value="P-loop_NTPase"/>
</dbReference>
<dbReference type="SUPFAM" id="SSF52540">
    <property type="entry name" value="P-loop containing nucleoside triphosphate hydrolases"/>
    <property type="match status" value="1"/>
</dbReference>
<dbReference type="PANTHER" id="PTHR41259">
    <property type="entry name" value="DOUBLE-STRAND BREAK REPAIR RAD50 ATPASE, PUTATIVE-RELATED"/>
    <property type="match status" value="1"/>
</dbReference>
<gene>
    <name evidence="6" type="ORF">BBK14_05985</name>
</gene>
<feature type="region of interest" description="Disordered" evidence="3">
    <location>
        <begin position="847"/>
        <end position="900"/>
    </location>
</feature>
<dbReference type="RefSeq" id="WP_071065581.1">
    <property type="nucleotide sequence ID" value="NZ_MAXA01000235.1"/>
</dbReference>
<dbReference type="OrthoDB" id="3177877at2"/>
<name>A0A1S1PUE9_9ACTN</name>
<feature type="coiled-coil region" evidence="2">
    <location>
        <begin position="497"/>
        <end position="524"/>
    </location>
</feature>
<evidence type="ECO:0000313" key="6">
    <source>
        <dbReference type="EMBL" id="OHV24402.1"/>
    </source>
</evidence>
<feature type="compositionally biased region" description="Basic and acidic residues" evidence="3">
    <location>
        <begin position="473"/>
        <end position="485"/>
    </location>
</feature>